<evidence type="ECO:0000256" key="6">
    <source>
        <dbReference type="ARBA" id="ARBA00023136"/>
    </source>
</evidence>
<feature type="transmembrane region" description="Helical" evidence="7">
    <location>
        <begin position="123"/>
        <end position="141"/>
    </location>
</feature>
<keyword evidence="10" id="KW-1185">Reference proteome</keyword>
<evidence type="ECO:0000313" key="10">
    <source>
        <dbReference type="Proteomes" id="UP000320806"/>
    </source>
</evidence>
<dbReference type="InterPro" id="IPR017475">
    <property type="entry name" value="EPS_sugar_tfrase"/>
</dbReference>
<feature type="domain" description="Bacterial sugar transferase" evidence="8">
    <location>
        <begin position="293"/>
        <end position="482"/>
    </location>
</feature>
<keyword evidence="6 7" id="KW-0472">Membrane</keyword>
<evidence type="ECO:0000256" key="3">
    <source>
        <dbReference type="ARBA" id="ARBA00022679"/>
    </source>
</evidence>
<accession>A0A542EEY5</accession>
<keyword evidence="4 7" id="KW-0812">Transmembrane</keyword>
<dbReference type="Pfam" id="PF02397">
    <property type="entry name" value="Bac_transf"/>
    <property type="match status" value="1"/>
</dbReference>
<dbReference type="GO" id="GO:0016020">
    <property type="term" value="C:membrane"/>
    <property type="evidence" value="ECO:0007669"/>
    <property type="project" value="UniProtKB-SubCell"/>
</dbReference>
<evidence type="ECO:0000256" key="4">
    <source>
        <dbReference type="ARBA" id="ARBA00022692"/>
    </source>
</evidence>
<evidence type="ECO:0000256" key="7">
    <source>
        <dbReference type="SAM" id="Phobius"/>
    </source>
</evidence>
<comment type="subcellular location">
    <subcellularLocation>
        <location evidence="1">Membrane</location>
        <topology evidence="1">Multi-pass membrane protein</topology>
    </subcellularLocation>
</comment>
<proteinExistence type="inferred from homology"/>
<organism evidence="9 10">
    <name type="scientific">Yimella lutea</name>
    <dbReference type="NCBI Taxonomy" id="587872"/>
    <lineage>
        <taxon>Bacteria</taxon>
        <taxon>Bacillati</taxon>
        <taxon>Actinomycetota</taxon>
        <taxon>Actinomycetes</taxon>
        <taxon>Micrococcales</taxon>
        <taxon>Dermacoccaceae</taxon>
        <taxon>Yimella</taxon>
    </lineage>
</organism>
<evidence type="ECO:0000259" key="8">
    <source>
        <dbReference type="Pfam" id="PF02397"/>
    </source>
</evidence>
<dbReference type="GO" id="GO:0016780">
    <property type="term" value="F:phosphotransferase activity, for other substituted phosphate groups"/>
    <property type="evidence" value="ECO:0007669"/>
    <property type="project" value="TreeGrafter"/>
</dbReference>
<comment type="caution">
    <text evidence="9">The sequence shown here is derived from an EMBL/GenBank/DDBJ whole genome shotgun (WGS) entry which is preliminary data.</text>
</comment>
<keyword evidence="5 7" id="KW-1133">Transmembrane helix</keyword>
<evidence type="ECO:0000313" key="9">
    <source>
        <dbReference type="EMBL" id="TQJ13884.1"/>
    </source>
</evidence>
<feature type="transmembrane region" description="Helical" evidence="7">
    <location>
        <begin position="298"/>
        <end position="319"/>
    </location>
</feature>
<dbReference type="AlphaFoldDB" id="A0A542EEY5"/>
<feature type="transmembrane region" description="Helical" evidence="7">
    <location>
        <begin position="66"/>
        <end position="88"/>
    </location>
</feature>
<dbReference type="EMBL" id="VFMO01000001">
    <property type="protein sequence ID" value="TQJ13884.1"/>
    <property type="molecule type" value="Genomic_DNA"/>
</dbReference>
<dbReference type="Pfam" id="PF13727">
    <property type="entry name" value="CoA_binding_3"/>
    <property type="match status" value="1"/>
</dbReference>
<dbReference type="RefSeq" id="WP_141927852.1">
    <property type="nucleotide sequence ID" value="NZ_BAABCI010000002.1"/>
</dbReference>
<dbReference type="OrthoDB" id="9808602at2"/>
<evidence type="ECO:0000256" key="2">
    <source>
        <dbReference type="ARBA" id="ARBA00006464"/>
    </source>
</evidence>
<dbReference type="Proteomes" id="UP000320806">
    <property type="component" value="Unassembled WGS sequence"/>
</dbReference>
<feature type="transmembrane region" description="Helical" evidence="7">
    <location>
        <begin position="100"/>
        <end position="117"/>
    </location>
</feature>
<evidence type="ECO:0000256" key="5">
    <source>
        <dbReference type="ARBA" id="ARBA00022989"/>
    </source>
</evidence>
<protein>
    <submittedName>
        <fullName evidence="9">Undecaprenyl-phosphate galactose phosphotransferase WbaP/exopolysaccharide biosynthesis polyprenyl glycosylphosphotransferase</fullName>
    </submittedName>
</protein>
<dbReference type="PANTHER" id="PTHR30576">
    <property type="entry name" value="COLANIC BIOSYNTHESIS UDP-GLUCOSE LIPID CARRIER TRANSFERASE"/>
    <property type="match status" value="1"/>
</dbReference>
<keyword evidence="3 9" id="KW-0808">Transferase</keyword>
<dbReference type="PANTHER" id="PTHR30576:SF10">
    <property type="entry name" value="SLL5057 PROTEIN"/>
    <property type="match status" value="1"/>
</dbReference>
<dbReference type="InterPro" id="IPR003362">
    <property type="entry name" value="Bact_transf"/>
</dbReference>
<sequence length="488" mass="53837">MTTLGERTVTGSTHINWRRSLQARLLAGDVLGIALAMWLAVVMRFGDPRGAKVAGLGDLSYSQTGIALGLAWLIAIAAFGGYSMKVVAVGSTEYRDLARATWALFGGVAIFATLFKVAFARGFLAVAFPLGLLLLLIGRVVQRRVLVRRRGRGEWVERALVVGSPVEVRYVVDTVRRTPIAGYEVVAVATAGQSREFRLADGSVLPEVGRPEDAARAAMVVGADVVVVAGQSSTGPTFLRDLGWDLEETECNLVLASRMTDIAGPRIHWKPVEGLPLISVEMPRYTGMKYVGKRAFDLVVALCMLLLAAPIMIVTALAVKLEDHGPAFYRQERVGVNGSRFRMTKFRSMVTDADAEARLQSLREDHDGNEILFKMKDDPRVTRTGRFIRRYSIDELPQLFDVIRGHMSLVGPRPPLPAEVETYDQHVHRRLYVKPGITGPWQVGGRSNLTWDESVRKDLYYVENWSMTGDLLILVKTVRAVLAKDGAY</sequence>
<dbReference type="NCBIfam" id="TIGR03025">
    <property type="entry name" value="EPS_sugtrans"/>
    <property type="match status" value="1"/>
</dbReference>
<feature type="transmembrane region" description="Helical" evidence="7">
    <location>
        <begin position="25"/>
        <end position="46"/>
    </location>
</feature>
<comment type="similarity">
    <text evidence="2">Belongs to the bacterial sugar transferase family.</text>
</comment>
<gene>
    <name evidence="9" type="ORF">FB459_1320</name>
</gene>
<reference evidence="9 10" key="1">
    <citation type="submission" date="2019-06" db="EMBL/GenBank/DDBJ databases">
        <title>Sequencing the genomes of 1000 actinobacteria strains.</title>
        <authorList>
            <person name="Klenk H.-P."/>
        </authorList>
    </citation>
    <scope>NUCLEOTIDE SEQUENCE [LARGE SCALE GENOMIC DNA]</scope>
    <source>
        <strain evidence="9 10">DSM 19828</strain>
    </source>
</reference>
<evidence type="ECO:0000256" key="1">
    <source>
        <dbReference type="ARBA" id="ARBA00004141"/>
    </source>
</evidence>
<name>A0A542EEY5_9MICO</name>